<proteinExistence type="predicted"/>
<keyword evidence="9 12" id="KW-0472">Membrane</keyword>
<dbReference type="Gene3D" id="3.30.870.10">
    <property type="entry name" value="Endonuclease Chain A"/>
    <property type="match status" value="2"/>
</dbReference>
<comment type="subcellular location">
    <subcellularLocation>
        <location evidence="1">Cell membrane</location>
        <topology evidence="1">Multi-pass membrane protein</topology>
    </subcellularLocation>
</comment>
<dbReference type="GO" id="GO:0005886">
    <property type="term" value="C:plasma membrane"/>
    <property type="evidence" value="ECO:0007669"/>
    <property type="project" value="UniProtKB-SubCell"/>
</dbReference>
<dbReference type="GO" id="GO:0032049">
    <property type="term" value="P:cardiolipin biosynthetic process"/>
    <property type="evidence" value="ECO:0007669"/>
    <property type="project" value="InterPro"/>
</dbReference>
<evidence type="ECO:0000256" key="5">
    <source>
        <dbReference type="ARBA" id="ARBA00022692"/>
    </source>
</evidence>
<reference evidence="14" key="1">
    <citation type="submission" date="2018-06" db="EMBL/GenBank/DDBJ databases">
        <authorList>
            <person name="Zhirakovskaya E."/>
        </authorList>
    </citation>
    <scope>NUCLEOTIDE SEQUENCE</scope>
</reference>
<evidence type="ECO:0000256" key="4">
    <source>
        <dbReference type="ARBA" id="ARBA00022679"/>
    </source>
</evidence>
<dbReference type="PROSITE" id="PS50035">
    <property type="entry name" value="PLD"/>
    <property type="match status" value="2"/>
</dbReference>
<dbReference type="CDD" id="cd09161">
    <property type="entry name" value="PLDc_PaCLS_like_2"/>
    <property type="match status" value="1"/>
</dbReference>
<dbReference type="EC" id="2.7.8.-" evidence="14"/>
<dbReference type="GO" id="GO:0008808">
    <property type="term" value="F:cardiolipin synthase activity"/>
    <property type="evidence" value="ECO:0007669"/>
    <property type="project" value="InterPro"/>
</dbReference>
<protein>
    <submittedName>
        <fullName evidence="14">Cardiolipin synthase, ClsA</fullName>
        <ecNumber evidence="14">2.7.8.-</ecNumber>
    </submittedName>
</protein>
<evidence type="ECO:0000256" key="7">
    <source>
        <dbReference type="ARBA" id="ARBA00022989"/>
    </source>
</evidence>
<dbReference type="InterPro" id="IPR027379">
    <property type="entry name" value="CLS_N"/>
</dbReference>
<dbReference type="EMBL" id="UOFU01000089">
    <property type="protein sequence ID" value="VAW96207.1"/>
    <property type="molecule type" value="Genomic_DNA"/>
</dbReference>
<dbReference type="PANTHER" id="PTHR21248:SF22">
    <property type="entry name" value="PHOSPHOLIPASE D"/>
    <property type="match status" value="1"/>
</dbReference>
<dbReference type="PANTHER" id="PTHR21248">
    <property type="entry name" value="CARDIOLIPIN SYNTHASE"/>
    <property type="match status" value="1"/>
</dbReference>
<keyword evidence="3" id="KW-0444">Lipid biosynthesis</keyword>
<evidence type="ECO:0000256" key="6">
    <source>
        <dbReference type="ARBA" id="ARBA00022737"/>
    </source>
</evidence>
<organism evidence="14">
    <name type="scientific">hydrothermal vent metagenome</name>
    <dbReference type="NCBI Taxonomy" id="652676"/>
    <lineage>
        <taxon>unclassified sequences</taxon>
        <taxon>metagenomes</taxon>
        <taxon>ecological metagenomes</taxon>
    </lineage>
</organism>
<evidence type="ECO:0000256" key="10">
    <source>
        <dbReference type="ARBA" id="ARBA00023209"/>
    </source>
</evidence>
<keyword evidence="2" id="KW-1003">Cell membrane</keyword>
<dbReference type="InterPro" id="IPR001736">
    <property type="entry name" value="PLipase_D/transphosphatidylase"/>
</dbReference>
<dbReference type="Pfam" id="PF13091">
    <property type="entry name" value="PLDc_2"/>
    <property type="match status" value="2"/>
</dbReference>
<evidence type="ECO:0000256" key="2">
    <source>
        <dbReference type="ARBA" id="ARBA00022475"/>
    </source>
</evidence>
<evidence type="ECO:0000256" key="1">
    <source>
        <dbReference type="ARBA" id="ARBA00004651"/>
    </source>
</evidence>
<keyword evidence="4 14" id="KW-0808">Transferase</keyword>
<dbReference type="AlphaFoldDB" id="A0A3B1A9A6"/>
<feature type="transmembrane region" description="Helical" evidence="12">
    <location>
        <begin position="6"/>
        <end position="25"/>
    </location>
</feature>
<evidence type="ECO:0000256" key="8">
    <source>
        <dbReference type="ARBA" id="ARBA00023098"/>
    </source>
</evidence>
<evidence type="ECO:0000259" key="13">
    <source>
        <dbReference type="PROSITE" id="PS50035"/>
    </source>
</evidence>
<evidence type="ECO:0000256" key="3">
    <source>
        <dbReference type="ARBA" id="ARBA00022516"/>
    </source>
</evidence>
<dbReference type="InterPro" id="IPR022924">
    <property type="entry name" value="Cardiolipin_synthase"/>
</dbReference>
<evidence type="ECO:0000313" key="14">
    <source>
        <dbReference type="EMBL" id="VAW96207.1"/>
    </source>
</evidence>
<dbReference type="Pfam" id="PF13396">
    <property type="entry name" value="PLDc_N"/>
    <property type="match status" value="1"/>
</dbReference>
<evidence type="ECO:0000256" key="11">
    <source>
        <dbReference type="ARBA" id="ARBA00023264"/>
    </source>
</evidence>
<accession>A0A3B1A9A6</accession>
<dbReference type="SMART" id="SM00155">
    <property type="entry name" value="PLDc"/>
    <property type="match status" value="2"/>
</dbReference>
<dbReference type="NCBIfam" id="TIGR04265">
    <property type="entry name" value="bac_cardiolipin"/>
    <property type="match status" value="1"/>
</dbReference>
<keyword evidence="5 12" id="KW-0812">Transmembrane</keyword>
<sequence>MHPSLFAVISLAIGLLYLLGILAAIDAIYRARSPQSAIAWSLSLCMFPFIALPLYLFFSSRKFTAYLQSRRAGDAEIHKLVEQLGRELTPTVKASLEKDAHELVVFERLARFPFMRYNAARLLIDGEATFDAILHGIDSAEEYILMQFYIVKDDTIGGKIKDALIKKAREGIRISFMIDIIGSYSLPQSWLQELEDAGIRTTGFGKITHKHTTRLQLNFRNHRKIIVIDGKTAFVGGINIGDEYLGRDPNFSPWRDTHVEIHGPTALCVQLTFLEDWFWMMQSMPEVNWHPALNAEQDQQILAVPSGPADELDTCGLMFTQLIHAARERVWIVSPYFVPDETVISALQLAVLRGVDVRILIPQKADHRLVQLASFSYLEETIPFGIRIFRYIPGFLHQKAILVDDSLAGIGTANLDNRSFVLNFEITLLFASRAMIDDVSTMLQRDFDNARELSLEEFNQRPLWFRFAVKVSRLLSPLL</sequence>
<feature type="transmembrane region" description="Helical" evidence="12">
    <location>
        <begin position="37"/>
        <end position="58"/>
    </location>
</feature>
<keyword evidence="10" id="KW-0594">Phospholipid biosynthesis</keyword>
<keyword evidence="7 12" id="KW-1133">Transmembrane helix</keyword>
<name>A0A3B1A9A6_9ZZZZ</name>
<keyword evidence="6" id="KW-0677">Repeat</keyword>
<dbReference type="InterPro" id="IPR025202">
    <property type="entry name" value="PLD-like_dom"/>
</dbReference>
<feature type="domain" description="PLD phosphodiesterase" evidence="13">
    <location>
        <begin position="392"/>
        <end position="419"/>
    </location>
</feature>
<dbReference type="SUPFAM" id="SSF56024">
    <property type="entry name" value="Phospholipase D/nuclease"/>
    <property type="match status" value="2"/>
</dbReference>
<evidence type="ECO:0000256" key="12">
    <source>
        <dbReference type="SAM" id="Phobius"/>
    </source>
</evidence>
<feature type="domain" description="PLD phosphodiesterase" evidence="13">
    <location>
        <begin position="217"/>
        <end position="244"/>
    </location>
</feature>
<dbReference type="FunFam" id="3.30.870.10:FF:000014">
    <property type="entry name" value="Cardiolipin synthase"/>
    <property type="match status" value="1"/>
</dbReference>
<keyword evidence="11" id="KW-1208">Phospholipid metabolism</keyword>
<evidence type="ECO:0000256" key="9">
    <source>
        <dbReference type="ARBA" id="ARBA00023136"/>
    </source>
</evidence>
<gene>
    <name evidence="14" type="ORF">MNBD_GAMMA20-1623</name>
</gene>
<keyword evidence="8" id="KW-0443">Lipid metabolism</keyword>